<dbReference type="Gene3D" id="4.10.280.10">
    <property type="entry name" value="Helix-loop-helix DNA-binding domain"/>
    <property type="match status" value="1"/>
</dbReference>
<keyword evidence="9" id="KW-1185">Reference proteome</keyword>
<dbReference type="STRING" id="299467.A0A443SW59"/>
<evidence type="ECO:0000256" key="1">
    <source>
        <dbReference type="ARBA" id="ARBA00004123"/>
    </source>
</evidence>
<dbReference type="SMART" id="SM00353">
    <property type="entry name" value="HLH"/>
    <property type="match status" value="1"/>
</dbReference>
<gene>
    <name evidence="8" type="ORF">B4U80_09563</name>
</gene>
<accession>A0A443SW59</accession>
<dbReference type="GO" id="GO:0046983">
    <property type="term" value="F:protein dimerization activity"/>
    <property type="evidence" value="ECO:0007669"/>
    <property type="project" value="InterPro"/>
</dbReference>
<sequence length="146" mass="16976">MFFVLWMNRRAHLRSCLETLKDMVPLGPESSRHTTLGLLNKAKSFIKTLEDRERKQQFAKEQLLREQRYLLRRLDQLSGQLNDSTTHRLRSISESSSGISSTSTSPTSEVGQYQWLLLRLHPCNFCCTACTLCSKTKRHYSFMPSF</sequence>
<feature type="compositionally biased region" description="Low complexity" evidence="6">
    <location>
        <begin position="92"/>
        <end position="107"/>
    </location>
</feature>
<evidence type="ECO:0000256" key="4">
    <source>
        <dbReference type="ARBA" id="ARBA00023163"/>
    </source>
</evidence>
<dbReference type="OrthoDB" id="5920083at2759"/>
<keyword evidence="5" id="KW-0539">Nucleus</keyword>
<name>A0A443SW59_9ACAR</name>
<proteinExistence type="predicted"/>
<dbReference type="Proteomes" id="UP000288716">
    <property type="component" value="Unassembled WGS sequence"/>
</dbReference>
<evidence type="ECO:0000259" key="7">
    <source>
        <dbReference type="PROSITE" id="PS50888"/>
    </source>
</evidence>
<feature type="region of interest" description="Disordered" evidence="6">
    <location>
        <begin position="88"/>
        <end position="107"/>
    </location>
</feature>
<dbReference type="PANTHER" id="PTHR11969:SF54">
    <property type="entry name" value="MAD-LIKE PROTEIN 1"/>
    <property type="match status" value="1"/>
</dbReference>
<comment type="caution">
    <text evidence="8">The sequence shown here is derived from an EMBL/GenBank/DDBJ whole genome shotgun (WGS) entry which is preliminary data.</text>
</comment>
<dbReference type="InterPro" id="IPR036638">
    <property type="entry name" value="HLH_DNA-bd_sf"/>
</dbReference>
<evidence type="ECO:0000256" key="5">
    <source>
        <dbReference type="ARBA" id="ARBA00023242"/>
    </source>
</evidence>
<dbReference type="EMBL" id="NCKV01000073">
    <property type="protein sequence ID" value="RWS31746.1"/>
    <property type="molecule type" value="Genomic_DNA"/>
</dbReference>
<keyword evidence="4" id="KW-0804">Transcription</keyword>
<dbReference type="GO" id="GO:0000981">
    <property type="term" value="F:DNA-binding transcription factor activity, RNA polymerase II-specific"/>
    <property type="evidence" value="ECO:0007669"/>
    <property type="project" value="TreeGrafter"/>
</dbReference>
<dbReference type="PANTHER" id="PTHR11969">
    <property type="entry name" value="MAX DIMERIZATION, MAD"/>
    <property type="match status" value="1"/>
</dbReference>
<evidence type="ECO:0000256" key="3">
    <source>
        <dbReference type="ARBA" id="ARBA00023125"/>
    </source>
</evidence>
<feature type="domain" description="BHLH" evidence="7">
    <location>
        <begin position="1"/>
        <end position="49"/>
    </location>
</feature>
<dbReference type="SUPFAM" id="SSF47459">
    <property type="entry name" value="HLH, helix-loop-helix DNA-binding domain"/>
    <property type="match status" value="1"/>
</dbReference>
<evidence type="ECO:0000256" key="2">
    <source>
        <dbReference type="ARBA" id="ARBA00023015"/>
    </source>
</evidence>
<dbReference type="AlphaFoldDB" id="A0A443SW59"/>
<dbReference type="GO" id="GO:0000978">
    <property type="term" value="F:RNA polymerase II cis-regulatory region sequence-specific DNA binding"/>
    <property type="evidence" value="ECO:0007669"/>
    <property type="project" value="TreeGrafter"/>
</dbReference>
<evidence type="ECO:0000313" key="8">
    <source>
        <dbReference type="EMBL" id="RWS31746.1"/>
    </source>
</evidence>
<comment type="subcellular location">
    <subcellularLocation>
        <location evidence="1">Nucleus</location>
    </subcellularLocation>
</comment>
<keyword evidence="2" id="KW-0805">Transcription regulation</keyword>
<keyword evidence="3" id="KW-0238">DNA-binding</keyword>
<dbReference type="VEuPathDB" id="VectorBase:LDEU000294"/>
<evidence type="ECO:0000313" key="9">
    <source>
        <dbReference type="Proteomes" id="UP000288716"/>
    </source>
</evidence>
<dbReference type="PROSITE" id="PS50888">
    <property type="entry name" value="BHLH"/>
    <property type="match status" value="1"/>
</dbReference>
<reference evidence="8 9" key="1">
    <citation type="journal article" date="2018" name="Gigascience">
        <title>Genomes of trombidid mites reveal novel predicted allergens and laterally-transferred genes associated with secondary metabolism.</title>
        <authorList>
            <person name="Dong X."/>
            <person name="Chaisiri K."/>
            <person name="Xia D."/>
            <person name="Armstrong S.D."/>
            <person name="Fang Y."/>
            <person name="Donnelly M.J."/>
            <person name="Kadowaki T."/>
            <person name="McGarry J.W."/>
            <person name="Darby A.C."/>
            <person name="Makepeace B.L."/>
        </authorList>
    </citation>
    <scope>NUCLEOTIDE SEQUENCE [LARGE SCALE GENOMIC DNA]</scope>
    <source>
        <strain evidence="8">UoL-UT</strain>
    </source>
</reference>
<evidence type="ECO:0000256" key="6">
    <source>
        <dbReference type="SAM" id="MobiDB-lite"/>
    </source>
</evidence>
<organism evidence="8 9">
    <name type="scientific">Leptotrombidium deliense</name>
    <dbReference type="NCBI Taxonomy" id="299467"/>
    <lineage>
        <taxon>Eukaryota</taxon>
        <taxon>Metazoa</taxon>
        <taxon>Ecdysozoa</taxon>
        <taxon>Arthropoda</taxon>
        <taxon>Chelicerata</taxon>
        <taxon>Arachnida</taxon>
        <taxon>Acari</taxon>
        <taxon>Acariformes</taxon>
        <taxon>Trombidiformes</taxon>
        <taxon>Prostigmata</taxon>
        <taxon>Anystina</taxon>
        <taxon>Parasitengona</taxon>
        <taxon>Trombiculoidea</taxon>
        <taxon>Trombiculidae</taxon>
        <taxon>Leptotrombidium</taxon>
    </lineage>
</organism>
<protein>
    <submittedName>
        <fullName evidence="8">Max dimerization protein 1-like protein</fullName>
    </submittedName>
</protein>
<dbReference type="Pfam" id="PF00010">
    <property type="entry name" value="HLH"/>
    <property type="match status" value="1"/>
</dbReference>
<dbReference type="CDD" id="cd11401">
    <property type="entry name" value="bHLHzip_Mad"/>
    <property type="match status" value="1"/>
</dbReference>
<dbReference type="GO" id="GO:0005634">
    <property type="term" value="C:nucleus"/>
    <property type="evidence" value="ECO:0007669"/>
    <property type="project" value="UniProtKB-SubCell"/>
</dbReference>
<dbReference type="InterPro" id="IPR011598">
    <property type="entry name" value="bHLH_dom"/>
</dbReference>